<gene>
    <name evidence="1" type="ORF">M421DRAFT_397123</name>
</gene>
<dbReference type="RefSeq" id="XP_033446511.1">
    <property type="nucleotide sequence ID" value="XM_033590128.1"/>
</dbReference>
<evidence type="ECO:0000313" key="1">
    <source>
        <dbReference type="EMBL" id="KAF1926259.1"/>
    </source>
</evidence>
<name>A0A6A5RFM0_9PLEO</name>
<dbReference type="EMBL" id="ML978978">
    <property type="protein sequence ID" value="KAF1926259.1"/>
    <property type="molecule type" value="Genomic_DNA"/>
</dbReference>
<organism evidence="1 2">
    <name type="scientific">Didymella exigua CBS 183.55</name>
    <dbReference type="NCBI Taxonomy" id="1150837"/>
    <lineage>
        <taxon>Eukaryota</taxon>
        <taxon>Fungi</taxon>
        <taxon>Dikarya</taxon>
        <taxon>Ascomycota</taxon>
        <taxon>Pezizomycotina</taxon>
        <taxon>Dothideomycetes</taxon>
        <taxon>Pleosporomycetidae</taxon>
        <taxon>Pleosporales</taxon>
        <taxon>Pleosporineae</taxon>
        <taxon>Didymellaceae</taxon>
        <taxon>Didymella</taxon>
    </lineage>
</organism>
<dbReference type="Proteomes" id="UP000800082">
    <property type="component" value="Unassembled WGS sequence"/>
</dbReference>
<evidence type="ECO:0000313" key="2">
    <source>
        <dbReference type="Proteomes" id="UP000800082"/>
    </source>
</evidence>
<keyword evidence="2" id="KW-1185">Reference proteome</keyword>
<accession>A0A6A5RFM0</accession>
<dbReference type="AlphaFoldDB" id="A0A6A5RFM0"/>
<dbReference type="GeneID" id="54347784"/>
<sequence length="63" mass="6753">MTSKSKSGVDHYAQVAASKLGTYNCAVFLKLVTEDSSITYAVRVPAHGSVTNWTKDDLGMLTS</sequence>
<proteinExistence type="predicted"/>
<reference evidence="1" key="1">
    <citation type="journal article" date="2020" name="Stud. Mycol.">
        <title>101 Dothideomycetes genomes: a test case for predicting lifestyles and emergence of pathogens.</title>
        <authorList>
            <person name="Haridas S."/>
            <person name="Albert R."/>
            <person name="Binder M."/>
            <person name="Bloem J."/>
            <person name="Labutti K."/>
            <person name="Salamov A."/>
            <person name="Andreopoulos B."/>
            <person name="Baker S."/>
            <person name="Barry K."/>
            <person name="Bills G."/>
            <person name="Bluhm B."/>
            <person name="Cannon C."/>
            <person name="Castanera R."/>
            <person name="Culley D."/>
            <person name="Daum C."/>
            <person name="Ezra D."/>
            <person name="Gonzalez J."/>
            <person name="Henrissat B."/>
            <person name="Kuo A."/>
            <person name="Liang C."/>
            <person name="Lipzen A."/>
            <person name="Lutzoni F."/>
            <person name="Magnuson J."/>
            <person name="Mondo S."/>
            <person name="Nolan M."/>
            <person name="Ohm R."/>
            <person name="Pangilinan J."/>
            <person name="Park H.-J."/>
            <person name="Ramirez L."/>
            <person name="Alfaro M."/>
            <person name="Sun H."/>
            <person name="Tritt A."/>
            <person name="Yoshinaga Y."/>
            <person name="Zwiers L.-H."/>
            <person name="Turgeon B."/>
            <person name="Goodwin S."/>
            <person name="Spatafora J."/>
            <person name="Crous P."/>
            <person name="Grigoriev I."/>
        </authorList>
    </citation>
    <scope>NUCLEOTIDE SEQUENCE</scope>
    <source>
        <strain evidence="1">CBS 183.55</strain>
    </source>
</reference>
<protein>
    <submittedName>
        <fullName evidence="1">Uncharacterized protein</fullName>
    </submittedName>
</protein>